<dbReference type="PROSITE" id="PS50111">
    <property type="entry name" value="CHEMOTAXIS_TRANSDUC_2"/>
    <property type="match status" value="1"/>
</dbReference>
<evidence type="ECO:0000313" key="14">
    <source>
        <dbReference type="Proteomes" id="UP000033400"/>
    </source>
</evidence>
<dbReference type="GO" id="GO:0004888">
    <property type="term" value="F:transmembrane signaling receptor activity"/>
    <property type="evidence" value="ECO:0007669"/>
    <property type="project" value="InterPro"/>
</dbReference>
<evidence type="ECO:0000256" key="8">
    <source>
        <dbReference type="ARBA" id="ARBA00023224"/>
    </source>
</evidence>
<dbReference type="PRINTS" id="PR00260">
    <property type="entry name" value="CHEMTRNSDUCR"/>
</dbReference>
<dbReference type="InterPro" id="IPR004089">
    <property type="entry name" value="MCPsignal_dom"/>
</dbReference>
<dbReference type="Pfam" id="PF02203">
    <property type="entry name" value="TarH"/>
    <property type="match status" value="1"/>
</dbReference>
<keyword evidence="2" id="KW-1003">Cell membrane</keyword>
<evidence type="ECO:0000256" key="5">
    <source>
        <dbReference type="ARBA" id="ARBA00022692"/>
    </source>
</evidence>
<evidence type="ECO:0000256" key="7">
    <source>
        <dbReference type="ARBA" id="ARBA00023136"/>
    </source>
</evidence>
<evidence type="ECO:0000256" key="3">
    <source>
        <dbReference type="ARBA" id="ARBA00022481"/>
    </source>
</evidence>
<keyword evidence="4" id="KW-0997">Cell inner membrane</keyword>
<comment type="caution">
    <text evidence="13">The sequence shown here is derived from an EMBL/GenBank/DDBJ whole genome shotgun (WGS) entry which is preliminary data.</text>
</comment>
<keyword evidence="5 11" id="KW-0812">Transmembrane</keyword>
<dbReference type="GO" id="GO:0006935">
    <property type="term" value="P:chemotaxis"/>
    <property type="evidence" value="ECO:0007669"/>
    <property type="project" value="InterPro"/>
</dbReference>
<evidence type="ECO:0000256" key="2">
    <source>
        <dbReference type="ARBA" id="ARBA00022475"/>
    </source>
</evidence>
<feature type="domain" description="Methyl-accepting transducer" evidence="12">
    <location>
        <begin position="269"/>
        <end position="505"/>
    </location>
</feature>
<comment type="subcellular location">
    <subcellularLocation>
        <location evidence="1">Cell inner membrane</location>
        <topology evidence="1">Multi-pass membrane protein</topology>
    </subcellularLocation>
</comment>
<dbReference type="EMBL" id="LACH01000062">
    <property type="protein sequence ID" value="KJZ62890.1"/>
    <property type="molecule type" value="Genomic_DNA"/>
</dbReference>
<dbReference type="PANTHER" id="PTHR32089">
    <property type="entry name" value="METHYL-ACCEPTING CHEMOTAXIS PROTEIN MCPB"/>
    <property type="match status" value="1"/>
</dbReference>
<dbReference type="SUPFAM" id="SSF58104">
    <property type="entry name" value="Methyl-accepting chemotaxis protein (MCP) signaling domain"/>
    <property type="match status" value="1"/>
</dbReference>
<evidence type="ECO:0000259" key="12">
    <source>
        <dbReference type="PROSITE" id="PS50111"/>
    </source>
</evidence>
<name>A0A0F4V2Y4_PSEFL</name>
<dbReference type="OrthoDB" id="2489132at2"/>
<keyword evidence="3" id="KW-0488">Methylation</keyword>
<dbReference type="FunFam" id="1.10.287.950:FF:000001">
    <property type="entry name" value="Methyl-accepting chemotaxis sensory transducer"/>
    <property type="match status" value="1"/>
</dbReference>
<dbReference type="Pfam" id="PF00015">
    <property type="entry name" value="MCPsignal"/>
    <property type="match status" value="1"/>
</dbReference>
<proteinExistence type="inferred from homology"/>
<keyword evidence="6 11" id="KW-1133">Transmembrane helix</keyword>
<dbReference type="InterPro" id="IPR003122">
    <property type="entry name" value="Tar_rcpt_lig-bd"/>
</dbReference>
<dbReference type="Proteomes" id="UP000033400">
    <property type="component" value="Unassembled WGS sequence"/>
</dbReference>
<feature type="transmembrane region" description="Helical" evidence="11">
    <location>
        <begin position="188"/>
        <end position="206"/>
    </location>
</feature>
<dbReference type="Gene3D" id="1.10.287.950">
    <property type="entry name" value="Methyl-accepting chemotaxis protein"/>
    <property type="match status" value="1"/>
</dbReference>
<accession>A0A0F4V2Y4</accession>
<organism evidence="13 14">
    <name type="scientific">Pseudomonas fluorescens</name>
    <dbReference type="NCBI Taxonomy" id="294"/>
    <lineage>
        <taxon>Bacteria</taxon>
        <taxon>Pseudomonadati</taxon>
        <taxon>Pseudomonadota</taxon>
        <taxon>Gammaproteobacteria</taxon>
        <taxon>Pseudomonadales</taxon>
        <taxon>Pseudomonadaceae</taxon>
        <taxon>Pseudomonas</taxon>
    </lineage>
</organism>
<dbReference type="SMART" id="SM00283">
    <property type="entry name" value="MA"/>
    <property type="match status" value="1"/>
</dbReference>
<evidence type="ECO:0000256" key="9">
    <source>
        <dbReference type="ARBA" id="ARBA00029447"/>
    </source>
</evidence>
<dbReference type="PANTHER" id="PTHR32089:SF119">
    <property type="entry name" value="METHYL-ACCEPTING CHEMOTAXIS PROTEIN CTPL"/>
    <property type="match status" value="1"/>
</dbReference>
<evidence type="ECO:0000256" key="6">
    <source>
        <dbReference type="ARBA" id="ARBA00022989"/>
    </source>
</evidence>
<reference evidence="13 14" key="1">
    <citation type="submission" date="2015-03" db="EMBL/GenBank/DDBJ databases">
        <title>Comparative genomics of Pseudomonas insights into diversity of traits involved in vanlence and defense.</title>
        <authorList>
            <person name="Qin Y."/>
        </authorList>
    </citation>
    <scope>NUCLEOTIDE SEQUENCE [LARGE SCALE GENOMIC DNA]</scope>
    <source>
        <strain evidence="13 14">H24</strain>
    </source>
</reference>
<evidence type="ECO:0000256" key="1">
    <source>
        <dbReference type="ARBA" id="ARBA00004429"/>
    </source>
</evidence>
<evidence type="ECO:0000256" key="10">
    <source>
        <dbReference type="PROSITE-ProRule" id="PRU00284"/>
    </source>
</evidence>
<keyword evidence="8 10" id="KW-0807">Transducer</keyword>
<gene>
    <name evidence="13" type="ORF">VD17_25440</name>
</gene>
<evidence type="ECO:0000256" key="11">
    <source>
        <dbReference type="SAM" id="Phobius"/>
    </source>
</evidence>
<evidence type="ECO:0000256" key="4">
    <source>
        <dbReference type="ARBA" id="ARBA00022519"/>
    </source>
</evidence>
<comment type="similarity">
    <text evidence="9">Belongs to the methyl-accepting chemotaxis (MCP) protein family.</text>
</comment>
<dbReference type="GO" id="GO:0005886">
    <property type="term" value="C:plasma membrane"/>
    <property type="evidence" value="ECO:0007669"/>
    <property type="project" value="UniProtKB-SubCell"/>
</dbReference>
<dbReference type="PATRIC" id="fig|294.133.peg.4982"/>
<dbReference type="CDD" id="cd11386">
    <property type="entry name" value="MCP_signal"/>
    <property type="match status" value="1"/>
</dbReference>
<dbReference type="InterPro" id="IPR004090">
    <property type="entry name" value="Chemotax_Me-accpt_rcpt"/>
</dbReference>
<dbReference type="GO" id="GO:0007165">
    <property type="term" value="P:signal transduction"/>
    <property type="evidence" value="ECO:0007669"/>
    <property type="project" value="UniProtKB-KW"/>
</dbReference>
<protein>
    <submittedName>
        <fullName evidence="13">Chemotaxis protein</fullName>
    </submittedName>
</protein>
<dbReference type="RefSeq" id="WP_046056226.1">
    <property type="nucleotide sequence ID" value="NZ_LACH01000062.1"/>
</dbReference>
<sequence length="541" mass="57916">MESWKIRTHLLLLTSALLLGLLCVGGLGLFGMQSAVRSLETVYLDRVVPLRDLKKIADLYAVNIVDATHKARNGNFTKAESLSRIEQAQREIDQTWQAYKSTQLIPAETRLIVQINPLMEATRGPLQNLQGMLRQNDDAGLARFATEQLYPLIDPLSDKFSELIEVQLVEAKNQFEHNQIAYTANLRTSLLILVLALIAGVAYTFFFSRLLGRQLGAEPAELAAISSNIAEGKLAATQLDQQQPSTGVLHSVQTMRHSLSDMIGKISQASEQIEGATLQLSASSEQGLSSAALQSETASSMAATVEELSVSITHIADNARQAQSTAQKAGEITGEGMAVMQASIQEMGQIADLVAQSSSDIDQLAIQSNDISLIVGVIRGIAEQTNLLALNAAIEAARAGEQGRGFAVVADEVRSLAARTAQSTTEIVALVNAIQNGMVKAKDSMAAGCERVTHGQKLVESAGDSMSRIKGALDESLAAVSFISLSLQEQRAASEQVACNVERVAQSVEENAAAQSGIVRTTQELKAMSDGLGVILQRFSF</sequence>
<dbReference type="AlphaFoldDB" id="A0A0F4V2Y4"/>
<keyword evidence="7 11" id="KW-0472">Membrane</keyword>
<evidence type="ECO:0000313" key="13">
    <source>
        <dbReference type="EMBL" id="KJZ62890.1"/>
    </source>
</evidence>